<dbReference type="EMBL" id="ML213611">
    <property type="protein sequence ID" value="TFK36910.1"/>
    <property type="molecule type" value="Genomic_DNA"/>
</dbReference>
<dbReference type="OrthoDB" id="5396103at2759"/>
<keyword evidence="3" id="KW-1185">Reference proteome</keyword>
<organism evidence="2 3">
    <name type="scientific">Crucibulum laeve</name>
    <dbReference type="NCBI Taxonomy" id="68775"/>
    <lineage>
        <taxon>Eukaryota</taxon>
        <taxon>Fungi</taxon>
        <taxon>Dikarya</taxon>
        <taxon>Basidiomycota</taxon>
        <taxon>Agaricomycotina</taxon>
        <taxon>Agaricomycetes</taxon>
        <taxon>Agaricomycetidae</taxon>
        <taxon>Agaricales</taxon>
        <taxon>Agaricineae</taxon>
        <taxon>Nidulariaceae</taxon>
        <taxon>Crucibulum</taxon>
    </lineage>
</organism>
<feature type="region of interest" description="Disordered" evidence="1">
    <location>
        <begin position="193"/>
        <end position="249"/>
    </location>
</feature>
<gene>
    <name evidence="2" type="ORF">BDQ12DRAFT_230067</name>
</gene>
<accession>A0A5C3LVA5</accession>
<protein>
    <submittedName>
        <fullName evidence="2">Uncharacterized protein</fullName>
    </submittedName>
</protein>
<name>A0A5C3LVA5_9AGAR</name>
<reference evidence="2 3" key="1">
    <citation type="journal article" date="2019" name="Nat. Ecol. Evol.">
        <title>Megaphylogeny resolves global patterns of mushroom evolution.</title>
        <authorList>
            <person name="Varga T."/>
            <person name="Krizsan K."/>
            <person name="Foldi C."/>
            <person name="Dima B."/>
            <person name="Sanchez-Garcia M."/>
            <person name="Sanchez-Ramirez S."/>
            <person name="Szollosi G.J."/>
            <person name="Szarkandi J.G."/>
            <person name="Papp V."/>
            <person name="Albert L."/>
            <person name="Andreopoulos W."/>
            <person name="Angelini C."/>
            <person name="Antonin V."/>
            <person name="Barry K.W."/>
            <person name="Bougher N.L."/>
            <person name="Buchanan P."/>
            <person name="Buyck B."/>
            <person name="Bense V."/>
            <person name="Catcheside P."/>
            <person name="Chovatia M."/>
            <person name="Cooper J."/>
            <person name="Damon W."/>
            <person name="Desjardin D."/>
            <person name="Finy P."/>
            <person name="Geml J."/>
            <person name="Haridas S."/>
            <person name="Hughes K."/>
            <person name="Justo A."/>
            <person name="Karasinski D."/>
            <person name="Kautmanova I."/>
            <person name="Kiss B."/>
            <person name="Kocsube S."/>
            <person name="Kotiranta H."/>
            <person name="LaButti K.M."/>
            <person name="Lechner B.E."/>
            <person name="Liimatainen K."/>
            <person name="Lipzen A."/>
            <person name="Lukacs Z."/>
            <person name="Mihaltcheva S."/>
            <person name="Morgado L.N."/>
            <person name="Niskanen T."/>
            <person name="Noordeloos M.E."/>
            <person name="Ohm R.A."/>
            <person name="Ortiz-Santana B."/>
            <person name="Ovrebo C."/>
            <person name="Racz N."/>
            <person name="Riley R."/>
            <person name="Savchenko A."/>
            <person name="Shiryaev A."/>
            <person name="Soop K."/>
            <person name="Spirin V."/>
            <person name="Szebenyi C."/>
            <person name="Tomsovsky M."/>
            <person name="Tulloss R.E."/>
            <person name="Uehling J."/>
            <person name="Grigoriev I.V."/>
            <person name="Vagvolgyi C."/>
            <person name="Papp T."/>
            <person name="Martin F.M."/>
            <person name="Miettinen O."/>
            <person name="Hibbett D.S."/>
            <person name="Nagy L.G."/>
        </authorList>
    </citation>
    <scope>NUCLEOTIDE SEQUENCE [LARGE SCALE GENOMIC DNA]</scope>
    <source>
        <strain evidence="2 3">CBS 166.37</strain>
    </source>
</reference>
<evidence type="ECO:0000256" key="1">
    <source>
        <dbReference type="SAM" id="MobiDB-lite"/>
    </source>
</evidence>
<proteinExistence type="predicted"/>
<dbReference type="STRING" id="68775.A0A5C3LVA5"/>
<dbReference type="Proteomes" id="UP000308652">
    <property type="component" value="Unassembled WGS sequence"/>
</dbReference>
<feature type="compositionally biased region" description="Polar residues" evidence="1">
    <location>
        <begin position="141"/>
        <end position="155"/>
    </location>
</feature>
<feature type="compositionally biased region" description="Low complexity" evidence="1">
    <location>
        <begin position="13"/>
        <end position="34"/>
    </location>
</feature>
<feature type="compositionally biased region" description="Basic and acidic residues" evidence="1">
    <location>
        <begin position="205"/>
        <end position="225"/>
    </location>
</feature>
<sequence>MPKASTRPSLPTSSSDFALPPSSSSPVASTSSLTLDDPSFLLQRFRRPSLLQKAGYLSETRLHSPLASSFTLHTRRRSQNAFQLTEESESDRERMLTDSPSSSETHTPPLRVPDNSEEDLVGKLTASKPPSTPPRRMSSTNMDVQENYPSPTGINRRSVPFPLKQPRILNLLAESRPEEAEVKSEAAFQRLITSCSELPHTPRATTDRGRYPEEAGHEESQREETPSDDEQEVGEGPFAFEAPPASGTEPINIQKTRTITPAGSAAGSVNGDDLSMCMSETSSSLGASAMDIDMPLGSPSLNSMSMMATPINQWRYTPPPTSTNVVRSNKRKLEDRFDPYPSSSKRRAVSPSMLYLRDSHSAVGSSINRGNNNSRLPIAIPITIPNSTVSSAASSPTISSSYPTTYPRPISITSSPTLRATMGLSSPILRPIPRSGRRGDGEDREIEGAGEGVGGLTLG</sequence>
<feature type="compositionally biased region" description="Gly residues" evidence="1">
    <location>
        <begin position="449"/>
        <end position="459"/>
    </location>
</feature>
<evidence type="ECO:0000313" key="2">
    <source>
        <dbReference type="EMBL" id="TFK36910.1"/>
    </source>
</evidence>
<feature type="region of interest" description="Disordered" evidence="1">
    <location>
        <begin position="80"/>
        <end position="159"/>
    </location>
</feature>
<evidence type="ECO:0000313" key="3">
    <source>
        <dbReference type="Proteomes" id="UP000308652"/>
    </source>
</evidence>
<feature type="compositionally biased region" description="Polar residues" evidence="1">
    <location>
        <begin position="1"/>
        <end position="12"/>
    </location>
</feature>
<feature type="region of interest" description="Disordered" evidence="1">
    <location>
        <begin position="427"/>
        <end position="459"/>
    </location>
</feature>
<dbReference type="AlphaFoldDB" id="A0A5C3LVA5"/>
<feature type="region of interest" description="Disordered" evidence="1">
    <location>
        <begin position="1"/>
        <end position="34"/>
    </location>
</feature>